<proteinExistence type="predicted"/>
<protein>
    <recommendedName>
        <fullName evidence="2">Transposase</fullName>
    </recommendedName>
</protein>
<evidence type="ECO:0000313" key="1">
    <source>
        <dbReference type="EMBL" id="KUG02771.1"/>
    </source>
</evidence>
<dbReference type="EMBL" id="LNQE01001909">
    <property type="protein sequence ID" value="KUG02771.1"/>
    <property type="molecule type" value="Genomic_DNA"/>
</dbReference>
<accession>A0A0W8E360</accession>
<name>A0A0W8E360_9ZZZZ</name>
<comment type="caution">
    <text evidence="1">The sequence shown here is derived from an EMBL/GenBank/DDBJ whole genome shotgun (WGS) entry which is preliminary data.</text>
</comment>
<gene>
    <name evidence="1" type="ORF">ASZ90_019847</name>
</gene>
<sequence length="40" mass="4864">MMNQKYHIKHLSFHKGQFLRSIAKEESGHDFRTVKKYVKD</sequence>
<organism evidence="1">
    <name type="scientific">hydrocarbon metagenome</name>
    <dbReference type="NCBI Taxonomy" id="938273"/>
    <lineage>
        <taxon>unclassified sequences</taxon>
        <taxon>metagenomes</taxon>
        <taxon>ecological metagenomes</taxon>
    </lineage>
</organism>
<evidence type="ECO:0008006" key="2">
    <source>
        <dbReference type="Google" id="ProtNLM"/>
    </source>
</evidence>
<reference evidence="1" key="1">
    <citation type="journal article" date="2015" name="Proc. Natl. Acad. Sci. U.S.A.">
        <title>Networks of energetic and metabolic interactions define dynamics in microbial communities.</title>
        <authorList>
            <person name="Embree M."/>
            <person name="Liu J.K."/>
            <person name="Al-Bassam M.M."/>
            <person name="Zengler K."/>
        </authorList>
    </citation>
    <scope>NUCLEOTIDE SEQUENCE</scope>
</reference>
<dbReference type="AlphaFoldDB" id="A0A0W8E360"/>